<name>A0A2V1JNR5_EUBRA</name>
<dbReference type="EMBL" id="JRFU01000154">
    <property type="protein sequence ID" value="PWE85756.1"/>
    <property type="molecule type" value="Genomic_DNA"/>
</dbReference>
<dbReference type="InterPro" id="IPR049067">
    <property type="entry name" value="MreB-like_C"/>
</dbReference>
<comment type="caution">
    <text evidence="2">The sequence shown here is derived from an EMBL/GenBank/DDBJ whole genome shotgun (WGS) entry which is preliminary data.</text>
</comment>
<proteinExistence type="predicted"/>
<dbReference type="SUPFAM" id="SSF53067">
    <property type="entry name" value="Actin-like ATPase domain"/>
    <property type="match status" value="2"/>
</dbReference>
<sequence>MEIAIDTGNKQVKTDHSISISGVVAQTTIPATARPEDYIRYRGRYYVLTNKRQEYLRDKSETERYFVLAMMGIAKELDYMESHNEIAYDPDKTYYITMLGGLPPAHMEDAHLKDNFKAYFKTSEAQYVWYKGRTWRVKITKVYVYAQCYAAIMTVFTQIKPYPRVVGIDIGGFTTDYLTMVRGTIDIEHTDSLEQGLTLLYQTIHKKCLKKFDAIIEESDVDAILSGDTSLYDEEIITLVEEEAQAFVDSLLSSFREFQIDLKHSFVVFLGGGAILLKKYIEKSPLLGRYMFLEDIKGNVHGYKLLYQVMQKKKGEQS</sequence>
<accession>A0A2V1JNR5</accession>
<feature type="domain" description="Actin homologue MreB-like C-terminal" evidence="1">
    <location>
        <begin position="168"/>
        <end position="282"/>
    </location>
</feature>
<reference evidence="2 3" key="1">
    <citation type="submission" date="2014-09" db="EMBL/GenBank/DDBJ databases">
        <title>Butyrate-producing bacteria isolated from human gut.</title>
        <authorList>
            <person name="Zhang Q."/>
            <person name="Zhao L."/>
        </authorList>
    </citation>
    <scope>NUCLEOTIDE SEQUENCE [LARGE SCALE GENOMIC DNA]</scope>
    <source>
        <strain evidence="2 3">21</strain>
    </source>
</reference>
<dbReference type="InterPro" id="IPR043129">
    <property type="entry name" value="ATPase_NBD"/>
</dbReference>
<dbReference type="AlphaFoldDB" id="A0A2V1JNR5"/>
<evidence type="ECO:0000259" key="1">
    <source>
        <dbReference type="Pfam" id="PF21522"/>
    </source>
</evidence>
<keyword evidence="3" id="KW-1185">Reference proteome</keyword>
<protein>
    <recommendedName>
        <fullName evidence="1">Actin homologue MreB-like C-terminal domain-containing protein</fullName>
    </recommendedName>
</protein>
<dbReference type="CDD" id="cd10227">
    <property type="entry name" value="ASKHA_NBD_ParM-like"/>
    <property type="match status" value="1"/>
</dbReference>
<organism evidence="2 3">
    <name type="scientific">Eubacterium ramulus</name>
    <dbReference type="NCBI Taxonomy" id="39490"/>
    <lineage>
        <taxon>Bacteria</taxon>
        <taxon>Bacillati</taxon>
        <taxon>Bacillota</taxon>
        <taxon>Clostridia</taxon>
        <taxon>Eubacteriales</taxon>
        <taxon>Eubacteriaceae</taxon>
        <taxon>Eubacterium</taxon>
    </lineage>
</organism>
<dbReference type="OrthoDB" id="1883643at2"/>
<dbReference type="RefSeq" id="WP_109216522.1">
    <property type="nucleotide sequence ID" value="NZ_JRFU01000154.1"/>
</dbReference>
<dbReference type="Proteomes" id="UP000245288">
    <property type="component" value="Unassembled WGS sequence"/>
</dbReference>
<dbReference type="Gene3D" id="3.30.420.40">
    <property type="match status" value="1"/>
</dbReference>
<evidence type="ECO:0000313" key="3">
    <source>
        <dbReference type="Proteomes" id="UP000245288"/>
    </source>
</evidence>
<evidence type="ECO:0000313" key="2">
    <source>
        <dbReference type="EMBL" id="PWE85756.1"/>
    </source>
</evidence>
<gene>
    <name evidence="2" type="ORF">LG34_13980</name>
</gene>
<dbReference type="Pfam" id="PF21522">
    <property type="entry name" value="MreB-like_C"/>
    <property type="match status" value="1"/>
</dbReference>